<name>A0A9J6RNY9_9GAMM</name>
<dbReference type="RefSeq" id="WP_258331993.1">
    <property type="nucleotide sequence ID" value="NZ_JAPTGG010000009.1"/>
</dbReference>
<evidence type="ECO:0000256" key="2">
    <source>
        <dbReference type="ARBA" id="ARBA00023015"/>
    </source>
</evidence>
<evidence type="ECO:0000256" key="4">
    <source>
        <dbReference type="ARBA" id="ARBA00023163"/>
    </source>
</evidence>
<dbReference type="GO" id="GO:0006351">
    <property type="term" value="P:DNA-templated transcription"/>
    <property type="evidence" value="ECO:0007669"/>
    <property type="project" value="TreeGrafter"/>
</dbReference>
<sequence length="298" mass="33013">MTKLPPLNALRVFSAVAKHLSFVRAADELCVTHSAVSKQIKLLEDNLEVKLFDRSTTQVDLTAEGKALLPAVSSALELITRSVKDLKQDDYSGELAISTPPAFAAYWLMPRLHKFKALYPKLRINLLTSDDMEAAYNPDLDVCICWGNADQWQYRDVILLVETLSFPVCSPKLLEQEPKLLKPVDLKQHTLISEGNDGLWATWLAAEGVTGIEANDSMIIPSTIHQMIAARHGLGVAMGDNLTCADDLRSGVLVQPFASKIHDPSSYHLITSQQESLSERCKVFIDWLLSEANMTIPT</sequence>
<dbReference type="PANTHER" id="PTHR30537:SF74">
    <property type="entry name" value="HTH-TYPE TRANSCRIPTIONAL REGULATOR TRPI"/>
    <property type="match status" value="1"/>
</dbReference>
<keyword evidence="2" id="KW-0805">Transcription regulation</keyword>
<organism evidence="6 7">
    <name type="scientific">Dasania phycosphaerae</name>
    <dbReference type="NCBI Taxonomy" id="2950436"/>
    <lineage>
        <taxon>Bacteria</taxon>
        <taxon>Pseudomonadati</taxon>
        <taxon>Pseudomonadota</taxon>
        <taxon>Gammaproteobacteria</taxon>
        <taxon>Cellvibrionales</taxon>
        <taxon>Spongiibacteraceae</taxon>
        <taxon>Dasania</taxon>
    </lineage>
</organism>
<accession>A0A9J6RNY9</accession>
<dbReference type="Proteomes" id="UP001069090">
    <property type="component" value="Unassembled WGS sequence"/>
</dbReference>
<evidence type="ECO:0000259" key="5">
    <source>
        <dbReference type="PROSITE" id="PS50931"/>
    </source>
</evidence>
<dbReference type="InterPro" id="IPR058163">
    <property type="entry name" value="LysR-type_TF_proteobact-type"/>
</dbReference>
<dbReference type="SUPFAM" id="SSF53850">
    <property type="entry name" value="Periplasmic binding protein-like II"/>
    <property type="match status" value="1"/>
</dbReference>
<dbReference type="InterPro" id="IPR036390">
    <property type="entry name" value="WH_DNA-bd_sf"/>
</dbReference>
<dbReference type="GO" id="GO:0003700">
    <property type="term" value="F:DNA-binding transcription factor activity"/>
    <property type="evidence" value="ECO:0007669"/>
    <property type="project" value="InterPro"/>
</dbReference>
<evidence type="ECO:0000313" key="6">
    <source>
        <dbReference type="EMBL" id="MCZ0865847.1"/>
    </source>
</evidence>
<dbReference type="PROSITE" id="PS50931">
    <property type="entry name" value="HTH_LYSR"/>
    <property type="match status" value="1"/>
</dbReference>
<dbReference type="FunFam" id="1.10.10.10:FF:000038">
    <property type="entry name" value="Glycine cleavage system transcriptional activator"/>
    <property type="match status" value="1"/>
</dbReference>
<reference evidence="6 7" key="1">
    <citation type="submission" date="2022-12" db="EMBL/GenBank/DDBJ databases">
        <title>Dasania phycosphaerae sp. nov., isolated from particulate material of the south coast of Korea.</title>
        <authorList>
            <person name="Jiang Y."/>
        </authorList>
    </citation>
    <scope>NUCLEOTIDE SEQUENCE [LARGE SCALE GENOMIC DNA]</scope>
    <source>
        <strain evidence="6 7">GY-19</strain>
    </source>
</reference>
<dbReference type="EMBL" id="JAPTGG010000009">
    <property type="protein sequence ID" value="MCZ0865847.1"/>
    <property type="molecule type" value="Genomic_DNA"/>
</dbReference>
<dbReference type="Gene3D" id="3.40.190.10">
    <property type="entry name" value="Periplasmic binding protein-like II"/>
    <property type="match status" value="2"/>
</dbReference>
<dbReference type="PRINTS" id="PR00039">
    <property type="entry name" value="HTHLYSR"/>
</dbReference>
<dbReference type="Gene3D" id="1.10.10.10">
    <property type="entry name" value="Winged helix-like DNA-binding domain superfamily/Winged helix DNA-binding domain"/>
    <property type="match status" value="1"/>
</dbReference>
<gene>
    <name evidence="6" type="ORF">O0V09_11580</name>
</gene>
<feature type="domain" description="HTH lysR-type" evidence="5">
    <location>
        <begin position="5"/>
        <end position="62"/>
    </location>
</feature>
<dbReference type="Pfam" id="PF03466">
    <property type="entry name" value="LysR_substrate"/>
    <property type="match status" value="1"/>
</dbReference>
<dbReference type="GO" id="GO:0043565">
    <property type="term" value="F:sequence-specific DNA binding"/>
    <property type="evidence" value="ECO:0007669"/>
    <property type="project" value="TreeGrafter"/>
</dbReference>
<proteinExistence type="inferred from homology"/>
<keyword evidence="3" id="KW-0238">DNA-binding</keyword>
<dbReference type="InterPro" id="IPR005119">
    <property type="entry name" value="LysR_subst-bd"/>
</dbReference>
<dbReference type="Pfam" id="PF00126">
    <property type="entry name" value="HTH_1"/>
    <property type="match status" value="1"/>
</dbReference>
<dbReference type="AlphaFoldDB" id="A0A9J6RNY9"/>
<comment type="similarity">
    <text evidence="1">Belongs to the LysR transcriptional regulatory family.</text>
</comment>
<dbReference type="InterPro" id="IPR000847">
    <property type="entry name" value="LysR_HTH_N"/>
</dbReference>
<evidence type="ECO:0000313" key="7">
    <source>
        <dbReference type="Proteomes" id="UP001069090"/>
    </source>
</evidence>
<evidence type="ECO:0000256" key="1">
    <source>
        <dbReference type="ARBA" id="ARBA00009437"/>
    </source>
</evidence>
<keyword evidence="7" id="KW-1185">Reference proteome</keyword>
<keyword evidence="4" id="KW-0804">Transcription</keyword>
<evidence type="ECO:0000256" key="3">
    <source>
        <dbReference type="ARBA" id="ARBA00023125"/>
    </source>
</evidence>
<dbReference type="SUPFAM" id="SSF46785">
    <property type="entry name" value="Winged helix' DNA-binding domain"/>
    <property type="match status" value="1"/>
</dbReference>
<dbReference type="InterPro" id="IPR036388">
    <property type="entry name" value="WH-like_DNA-bd_sf"/>
</dbReference>
<dbReference type="PANTHER" id="PTHR30537">
    <property type="entry name" value="HTH-TYPE TRANSCRIPTIONAL REGULATOR"/>
    <property type="match status" value="1"/>
</dbReference>
<comment type="caution">
    <text evidence="6">The sequence shown here is derived from an EMBL/GenBank/DDBJ whole genome shotgun (WGS) entry which is preliminary data.</text>
</comment>
<dbReference type="CDD" id="cd08432">
    <property type="entry name" value="PBP2_GcdR_TrpI_HvrB_AmpR_like"/>
    <property type="match status" value="1"/>
</dbReference>
<protein>
    <submittedName>
        <fullName evidence="6">LysR substrate-binding domain-containing protein</fullName>
    </submittedName>
</protein>